<dbReference type="PROSITE" id="PS51257">
    <property type="entry name" value="PROKAR_LIPOPROTEIN"/>
    <property type="match status" value="1"/>
</dbReference>
<protein>
    <recommendedName>
        <fullName evidence="3">Lipoprotein</fullName>
    </recommendedName>
</protein>
<organism evidence="1 2">
    <name type="scientific">Kangiella japonica</name>
    <dbReference type="NCBI Taxonomy" id="647384"/>
    <lineage>
        <taxon>Bacteria</taxon>
        <taxon>Pseudomonadati</taxon>
        <taxon>Pseudomonadota</taxon>
        <taxon>Gammaproteobacteria</taxon>
        <taxon>Kangiellales</taxon>
        <taxon>Kangiellaceae</taxon>
        <taxon>Kangiella</taxon>
    </lineage>
</organism>
<evidence type="ECO:0008006" key="3">
    <source>
        <dbReference type="Google" id="ProtNLM"/>
    </source>
</evidence>
<comment type="caution">
    <text evidence="1">The sequence shown here is derived from an EMBL/GenBank/DDBJ whole genome shotgun (WGS) entry which is preliminary data.</text>
</comment>
<gene>
    <name evidence="1" type="ORF">GCM10009123_20560</name>
</gene>
<proteinExistence type="predicted"/>
<dbReference type="EMBL" id="BAAAFM010000008">
    <property type="protein sequence ID" value="GAA0213166.1"/>
    <property type="molecule type" value="Genomic_DNA"/>
</dbReference>
<dbReference type="RefSeq" id="WP_343989972.1">
    <property type="nucleotide sequence ID" value="NZ_BAAAFM010000008.1"/>
</dbReference>
<evidence type="ECO:0000313" key="2">
    <source>
        <dbReference type="Proteomes" id="UP001501221"/>
    </source>
</evidence>
<name>A0ABN0T5J5_9GAMM</name>
<evidence type="ECO:0000313" key="1">
    <source>
        <dbReference type="EMBL" id="GAA0213166.1"/>
    </source>
</evidence>
<reference evidence="1 2" key="1">
    <citation type="journal article" date="2019" name="Int. J. Syst. Evol. Microbiol.">
        <title>The Global Catalogue of Microorganisms (GCM) 10K type strain sequencing project: providing services to taxonomists for standard genome sequencing and annotation.</title>
        <authorList>
            <consortium name="The Broad Institute Genomics Platform"/>
            <consortium name="The Broad Institute Genome Sequencing Center for Infectious Disease"/>
            <person name="Wu L."/>
            <person name="Ma J."/>
        </authorList>
    </citation>
    <scope>NUCLEOTIDE SEQUENCE [LARGE SCALE GENOMIC DNA]</scope>
    <source>
        <strain evidence="1 2">JCM 16211</strain>
    </source>
</reference>
<keyword evidence="2" id="KW-1185">Reference proteome</keyword>
<dbReference type="Proteomes" id="UP001501221">
    <property type="component" value="Unassembled WGS sequence"/>
</dbReference>
<sequence>MNKNYSLISLMLMLSACKSDVETYQVDLLGNYEPIIVLKELKERGANCELKKDKINCSRVDMGLVNKTMREISLEQFPAGYTYLGMPGLHEAVITELQNRNIPFKLKVNKNKTWILVEEENLSEFREIIDEQRHELRVLENM</sequence>
<accession>A0ABN0T5J5</accession>